<organism evidence="1 2">
    <name type="scientific">Nitrosospira multiformis</name>
    <dbReference type="NCBI Taxonomy" id="1231"/>
    <lineage>
        <taxon>Bacteria</taxon>
        <taxon>Pseudomonadati</taxon>
        <taxon>Pseudomonadota</taxon>
        <taxon>Betaproteobacteria</taxon>
        <taxon>Nitrosomonadales</taxon>
        <taxon>Nitrosomonadaceae</taxon>
        <taxon>Nitrosospira</taxon>
    </lineage>
</organism>
<evidence type="ECO:0000313" key="2">
    <source>
        <dbReference type="Proteomes" id="UP000183471"/>
    </source>
</evidence>
<name>A0ABY0TGI9_9PROT</name>
<accession>A0ABY0TGI9</accession>
<gene>
    <name evidence="1" type="ORF">SAMN05216402_2315</name>
</gene>
<proteinExistence type="predicted"/>
<dbReference type="RefSeq" id="WP_074632618.1">
    <property type="nucleotide sequence ID" value="NZ_FNKY01000001.1"/>
</dbReference>
<dbReference type="EMBL" id="FNKY01000001">
    <property type="protein sequence ID" value="SDQ79488.1"/>
    <property type="molecule type" value="Genomic_DNA"/>
</dbReference>
<protein>
    <submittedName>
        <fullName evidence="1">Uncharacterized protein</fullName>
    </submittedName>
</protein>
<reference evidence="1 2" key="1">
    <citation type="submission" date="2016-10" db="EMBL/GenBank/DDBJ databases">
        <authorList>
            <person name="Varghese N."/>
            <person name="Submissions S."/>
        </authorList>
    </citation>
    <scope>NUCLEOTIDE SEQUENCE [LARGE SCALE GENOMIC DNA]</scope>
    <source>
        <strain evidence="1 2">Nl1</strain>
    </source>
</reference>
<keyword evidence="2" id="KW-1185">Reference proteome</keyword>
<sequence>MENLRKKLVESALEWECVFGNAPCITSAISELDAALILGASAEEYSVSMQGMTSVRKGYDFRFNGARYQVKANRPSGKSGSFVTLVGKARNYEWDYLIWVLYNPKYEVQEAWLWEVSAYKAAFDTVMRLSPSHYRQGRRLA</sequence>
<comment type="caution">
    <text evidence="1">The sequence shown here is derived from an EMBL/GenBank/DDBJ whole genome shotgun (WGS) entry which is preliminary data.</text>
</comment>
<dbReference type="Proteomes" id="UP000183471">
    <property type="component" value="Unassembled WGS sequence"/>
</dbReference>
<evidence type="ECO:0000313" key="1">
    <source>
        <dbReference type="EMBL" id="SDQ79488.1"/>
    </source>
</evidence>